<dbReference type="EMBL" id="JBEDNZ010000018">
    <property type="protein sequence ID" value="KAL0821172.1"/>
    <property type="molecule type" value="Genomic_DNA"/>
</dbReference>
<dbReference type="PANTHER" id="PTHR31511">
    <property type="entry name" value="PROTEIN CBG23764"/>
    <property type="match status" value="1"/>
</dbReference>
<keyword evidence="14" id="KW-1185">Reference proteome</keyword>
<dbReference type="InterPro" id="IPR036397">
    <property type="entry name" value="RNaseH_sf"/>
</dbReference>
<evidence type="ECO:0000313" key="8">
    <source>
        <dbReference type="EMBL" id="KAL0868890.1"/>
    </source>
</evidence>
<dbReference type="EMBL" id="JBEDNZ010000015">
    <property type="protein sequence ID" value="KAL0829147.1"/>
    <property type="molecule type" value="Genomic_DNA"/>
</dbReference>
<evidence type="ECO:0000313" key="15">
    <source>
        <dbReference type="Proteomes" id="UP001549921"/>
    </source>
</evidence>
<evidence type="ECO:0000313" key="6">
    <source>
        <dbReference type="EMBL" id="KAL0841791.1"/>
    </source>
</evidence>
<dbReference type="InterPro" id="IPR043502">
    <property type="entry name" value="DNA/RNA_pol_sf"/>
</dbReference>
<evidence type="ECO:0000313" key="5">
    <source>
        <dbReference type="EMBL" id="KAL0840120.1"/>
    </source>
</evidence>
<dbReference type="SUPFAM" id="SSF53098">
    <property type="entry name" value="Ribonuclease H-like"/>
    <property type="match status" value="1"/>
</dbReference>
<evidence type="ECO:0000313" key="14">
    <source>
        <dbReference type="Proteomes" id="UP001549920"/>
    </source>
</evidence>
<evidence type="ECO:0000313" key="10">
    <source>
        <dbReference type="EMBL" id="KAL0892002.1"/>
    </source>
</evidence>
<dbReference type="InterPro" id="IPR044925">
    <property type="entry name" value="His-Me_finger_sf"/>
</dbReference>
<evidence type="ECO:0000313" key="3">
    <source>
        <dbReference type="EMBL" id="KAL0821172.1"/>
    </source>
</evidence>
<dbReference type="AlphaFoldDB" id="A0ABD0TD04"/>
<reference evidence="14 15" key="1">
    <citation type="submission" date="2024-06" db="EMBL/GenBank/DDBJ databases">
        <title>A chromosome-level genome assembly of beet webworm, Loxostege sticticalis.</title>
        <authorList>
            <person name="Zhang Y."/>
        </authorList>
    </citation>
    <scope>NUCLEOTIDE SEQUENCE [LARGE SCALE GENOMIC DNA]</scope>
    <source>
        <strain evidence="7">AQ026</strain>
        <strain evidence="5">AQ028</strain>
        <tissue evidence="5">Male pupae</tissue>
        <tissue evidence="7">Whole body</tissue>
    </source>
</reference>
<dbReference type="EMBL" id="JBEDNZ010000019">
    <property type="protein sequence ID" value="KAL0820676.1"/>
    <property type="molecule type" value="Genomic_DNA"/>
</dbReference>
<dbReference type="InterPro" id="IPR012337">
    <property type="entry name" value="RNaseH-like_sf"/>
</dbReference>
<dbReference type="EMBL" id="JBEDNZ010000007">
    <property type="protein sequence ID" value="KAL0840120.1"/>
    <property type="molecule type" value="Genomic_DNA"/>
</dbReference>
<gene>
    <name evidence="9" type="ORF">ABMA27_002952</name>
    <name evidence="8" type="ORF">ABMA27_007230</name>
    <name evidence="7" type="ORF">ABMA27_009464</name>
    <name evidence="13" type="ORF">ABMA27_011764</name>
    <name evidence="12" type="ORF">ABMA27_014205</name>
    <name evidence="11" type="ORF">ABMA27_014477</name>
    <name evidence="10" type="ORF">ABMA27_015227</name>
    <name evidence="4" type="ORF">ABMA28_003998</name>
    <name evidence="3" type="ORF">ABMA28_005791</name>
    <name evidence="2" type="ORF">ABMA28_006507</name>
    <name evidence="1" type="ORF">ABMA28_011556</name>
    <name evidence="6" type="ORF">ABMA28_014046</name>
    <name evidence="5" type="ORF">ABMA28_015426</name>
</gene>
<evidence type="ECO:0000313" key="9">
    <source>
        <dbReference type="EMBL" id="KAL0879158.1"/>
    </source>
</evidence>
<dbReference type="EMBL" id="JBEUOH010000014">
    <property type="protein sequence ID" value="KAL0879158.1"/>
    <property type="molecule type" value="Genomic_DNA"/>
</dbReference>
<dbReference type="Proteomes" id="UP001549920">
    <property type="component" value="Unassembled WGS sequence"/>
</dbReference>
<dbReference type="EMBL" id="JBEDNZ010000005">
    <property type="protein sequence ID" value="KAL0841791.1"/>
    <property type="molecule type" value="Genomic_DNA"/>
</dbReference>
<evidence type="ECO:0000313" key="12">
    <source>
        <dbReference type="EMBL" id="KAL0894180.1"/>
    </source>
</evidence>
<evidence type="ECO:0008006" key="16">
    <source>
        <dbReference type="Google" id="ProtNLM"/>
    </source>
</evidence>
<dbReference type="EMBL" id="JBEUOH010000005">
    <property type="protein sequence ID" value="KAL0894180.1"/>
    <property type="molecule type" value="Genomic_DNA"/>
</dbReference>
<dbReference type="Gene3D" id="3.30.420.10">
    <property type="entry name" value="Ribonuclease H-like superfamily/Ribonuclease H"/>
    <property type="match status" value="1"/>
</dbReference>
<comment type="caution">
    <text evidence="5">The sequence shown here is derived from an EMBL/GenBank/DDBJ whole genome shotgun (WGS) entry which is preliminary data.</text>
</comment>
<dbReference type="GO" id="GO:0042575">
    <property type="term" value="C:DNA polymerase complex"/>
    <property type="evidence" value="ECO:0007669"/>
    <property type="project" value="UniProtKB-ARBA"/>
</dbReference>
<dbReference type="EMBL" id="JBEUOH010000024">
    <property type="protein sequence ID" value="KAL0860932.1"/>
    <property type="molecule type" value="Genomic_DNA"/>
</dbReference>
<accession>A0ABD0TD04</accession>
<name>A0ABD0TD04_LOXSC</name>
<dbReference type="InterPro" id="IPR023211">
    <property type="entry name" value="DNA_pol_palm_dom_sf"/>
</dbReference>
<dbReference type="EMBL" id="JBEDNZ010000029">
    <property type="protein sequence ID" value="KAL0809349.1"/>
    <property type="molecule type" value="Genomic_DNA"/>
</dbReference>
<dbReference type="SUPFAM" id="SSF54060">
    <property type="entry name" value="His-Me finger endonucleases"/>
    <property type="match status" value="1"/>
</dbReference>
<evidence type="ECO:0000313" key="2">
    <source>
        <dbReference type="EMBL" id="KAL0820676.1"/>
    </source>
</evidence>
<dbReference type="Gene3D" id="3.90.1600.10">
    <property type="entry name" value="Palm domain of DNA polymerase"/>
    <property type="match status" value="1"/>
</dbReference>
<dbReference type="GO" id="GO:0071897">
    <property type="term" value="P:DNA biosynthetic process"/>
    <property type="evidence" value="ECO:0007669"/>
    <property type="project" value="UniProtKB-ARBA"/>
</dbReference>
<evidence type="ECO:0000313" key="1">
    <source>
        <dbReference type="EMBL" id="KAL0809349.1"/>
    </source>
</evidence>
<dbReference type="SUPFAM" id="SSF56672">
    <property type="entry name" value="DNA/RNA polymerases"/>
    <property type="match status" value="1"/>
</dbReference>
<evidence type="ECO:0000313" key="4">
    <source>
        <dbReference type="EMBL" id="KAL0829147.1"/>
    </source>
</evidence>
<evidence type="ECO:0000313" key="11">
    <source>
        <dbReference type="EMBL" id="KAL0892771.1"/>
    </source>
</evidence>
<dbReference type="EMBL" id="JBEUOH010000007">
    <property type="protein sequence ID" value="KAL0892002.1"/>
    <property type="molecule type" value="Genomic_DNA"/>
</dbReference>
<sequence>MPFCSVCNTSIGSNSWIGHLRSRSHKQNNSSQPHSDGVEIVASAFRSRIISYRIVPSESDQVSLDSFFNSISNKIKSLIDEALKKHTCLKVNFELFSIFMLFKNNMQEMKSFLTKNFVIYQNYDFDSIFLKLQSTLKKKIDEFQESDSGWAFLSNSHLEINVNKYQPLGGCSYLKLPKCIQNKKACLNIHNKDQFCFLWSVTAALYPARSHPERVSSYPNFQDVLNVQGMSFPVTFTDINIFEKNNPKLRFIIYGLKNNKTIIGPLYKSENNENKRTIHLLLLDNGTNSHYCLIKDLSRLLRSQVTAHHGKIYFCDTCLVFFPTCEELESHLCSGIVTVLPEKGSVIKFSNYDRKQNVPFVIYADFETLLQKSENSPSVSDTANTKTLQRHIPAAFAYKIVCSVNDSFNRYVAYRGPDCVKKFIDSIYRDVSEIHTILSENSSMIFTDNDAVDFIQATRCHICHNFLFSDKVRDHCHITGLYRGAAHSYCNLQYKTPKFIPIFFHNLAGYDCHLFIKQLGELPGDIKVIPKTKENYVSFTKFIPVSGNKFIQVRFVDSFKFLGTSLDRLAKTIKKEEFDHLHRHFPIQTQFNLLARKGIYPYEYMDCWERYEERSLPDKNMFYSSLTNEHITDEDYQHAQSVWTQFNIKNLGQYTDLYIKVDVLLLTDIFEKFRKTCKLHYQLDPAFYVTAPSLSFDAMLLKTGVELELIDDHTMVRMIQSGIRGGVCMCSHRHAQANNKYMPDYDAQEPDTYVVYIDCNNLYGYSMCHSLPLSNFRFLNQTEIDKLDVASIPDDAEYGYILEVDLSYPKELHHKHNDLPFCPEKCIPPGGKNSKLVPNLYDKYFYVIHYVHLKTCIKHGLLLKKIHRAIIFRQSPYLKQYIDLNTHLRQKAQSAFEQDFFKLLNNSIFGKTLENNEKRVNVHLVNEWSDQRNKTKKRYCADKLIASSNFHSASVFTENLVAIQSKPDRVILDKPIYIGFTVLELSKSHMYDFHYSVFEPSYKNRLRMCYTDTDSFIYQIETKDFYKDLKQLFLNYFDTSNYPVQNVYGLPLLNKKVPGLFKDEMSGNIITEFVGLRSKLYCIKTVDSTIKKAKGVKTCVVRNITLSDYKKSLYYGDIVRRTNVLFKSIKHDIYTRSVNKVALSCNDDKRHVLADKVSTRAWGHASILNI</sequence>
<dbReference type="EMBL" id="JBEUOH010000006">
    <property type="protein sequence ID" value="KAL0892771.1"/>
    <property type="molecule type" value="Genomic_DNA"/>
</dbReference>
<dbReference type="Proteomes" id="UP001549921">
    <property type="component" value="Unassembled WGS sequence"/>
</dbReference>
<evidence type="ECO:0000313" key="7">
    <source>
        <dbReference type="EMBL" id="KAL0860932.1"/>
    </source>
</evidence>
<dbReference type="PANTHER" id="PTHR31511:SF12">
    <property type="entry name" value="RHO TERMINATION FACTOR N-TERMINAL DOMAIN-CONTAINING PROTEIN"/>
    <property type="match status" value="1"/>
</dbReference>
<dbReference type="EMBL" id="JBEUOH010000003">
    <property type="protein sequence ID" value="KAL0895687.1"/>
    <property type="molecule type" value="Genomic_DNA"/>
</dbReference>
<evidence type="ECO:0000313" key="13">
    <source>
        <dbReference type="EMBL" id="KAL0895687.1"/>
    </source>
</evidence>
<dbReference type="EMBL" id="JBEUOH010000020">
    <property type="protein sequence ID" value="KAL0868890.1"/>
    <property type="molecule type" value="Genomic_DNA"/>
</dbReference>
<proteinExistence type="predicted"/>
<protein>
    <recommendedName>
        <fullName evidence="16">DNA-directed DNA polymerase</fullName>
    </recommendedName>
</protein>
<organism evidence="5 15">
    <name type="scientific">Loxostege sticticalis</name>
    <name type="common">Beet webworm moth</name>
    <dbReference type="NCBI Taxonomy" id="481309"/>
    <lineage>
        <taxon>Eukaryota</taxon>
        <taxon>Metazoa</taxon>
        <taxon>Ecdysozoa</taxon>
        <taxon>Arthropoda</taxon>
        <taxon>Hexapoda</taxon>
        <taxon>Insecta</taxon>
        <taxon>Pterygota</taxon>
        <taxon>Neoptera</taxon>
        <taxon>Endopterygota</taxon>
        <taxon>Lepidoptera</taxon>
        <taxon>Glossata</taxon>
        <taxon>Ditrysia</taxon>
        <taxon>Pyraloidea</taxon>
        <taxon>Crambidae</taxon>
        <taxon>Pyraustinae</taxon>
        <taxon>Loxostege</taxon>
    </lineage>
</organism>